<proteinExistence type="inferred from homology"/>
<dbReference type="InterPro" id="IPR015590">
    <property type="entry name" value="Aldehyde_DH_dom"/>
</dbReference>
<accession>A0A917PGT1</accession>
<dbReference type="InterPro" id="IPR016163">
    <property type="entry name" value="Ald_DH_C"/>
</dbReference>
<dbReference type="InterPro" id="IPR029510">
    <property type="entry name" value="Ald_DH_CS_GLU"/>
</dbReference>
<dbReference type="RefSeq" id="WP_229662180.1">
    <property type="nucleotide sequence ID" value="NZ_BAABFW010000018.1"/>
</dbReference>
<evidence type="ECO:0000256" key="4">
    <source>
        <dbReference type="RuleBase" id="RU003345"/>
    </source>
</evidence>
<reference evidence="7" key="2">
    <citation type="submission" date="2020-09" db="EMBL/GenBank/DDBJ databases">
        <authorList>
            <person name="Sun Q."/>
            <person name="Zhou Y."/>
        </authorList>
    </citation>
    <scope>NUCLEOTIDE SEQUENCE</scope>
    <source>
        <strain evidence="7">CGMCC 1.8984</strain>
    </source>
</reference>
<dbReference type="GO" id="GO:0016620">
    <property type="term" value="F:oxidoreductase activity, acting on the aldehyde or oxo group of donors, NAD or NADP as acceptor"/>
    <property type="evidence" value="ECO:0007669"/>
    <property type="project" value="InterPro"/>
</dbReference>
<dbReference type="FunFam" id="3.40.605.10:FF:000007">
    <property type="entry name" value="NAD/NADP-dependent betaine aldehyde dehydrogenase"/>
    <property type="match status" value="1"/>
</dbReference>
<dbReference type="PROSITE" id="PS00687">
    <property type="entry name" value="ALDEHYDE_DEHYDR_GLU"/>
    <property type="match status" value="1"/>
</dbReference>
<comment type="caution">
    <text evidence="7">The sequence shown here is derived from an EMBL/GenBank/DDBJ whole genome shotgun (WGS) entry which is preliminary data.</text>
</comment>
<evidence type="ECO:0000256" key="1">
    <source>
        <dbReference type="ARBA" id="ARBA00009986"/>
    </source>
</evidence>
<dbReference type="PANTHER" id="PTHR11699">
    <property type="entry name" value="ALDEHYDE DEHYDROGENASE-RELATED"/>
    <property type="match status" value="1"/>
</dbReference>
<evidence type="ECO:0000259" key="6">
    <source>
        <dbReference type="Pfam" id="PF00171"/>
    </source>
</evidence>
<evidence type="ECO:0000313" key="8">
    <source>
        <dbReference type="Proteomes" id="UP000636956"/>
    </source>
</evidence>
<keyword evidence="2 4" id="KW-0560">Oxidoreductase</keyword>
<dbReference type="Gene3D" id="3.40.605.10">
    <property type="entry name" value="Aldehyde Dehydrogenase, Chain A, domain 1"/>
    <property type="match status" value="1"/>
</dbReference>
<dbReference type="EMBL" id="BMMD01000007">
    <property type="protein sequence ID" value="GGJ77751.1"/>
    <property type="molecule type" value="Genomic_DNA"/>
</dbReference>
<dbReference type="Proteomes" id="UP000636956">
    <property type="component" value="Unassembled WGS sequence"/>
</dbReference>
<protein>
    <submittedName>
        <fullName evidence="7">Betaine-aldehyde dehydrogenase</fullName>
    </submittedName>
</protein>
<evidence type="ECO:0000256" key="2">
    <source>
        <dbReference type="ARBA" id="ARBA00023002"/>
    </source>
</evidence>
<feature type="domain" description="Aldehyde dehydrogenase" evidence="6">
    <location>
        <begin position="31"/>
        <end position="475"/>
    </location>
</feature>
<dbReference type="Pfam" id="PF00171">
    <property type="entry name" value="Aldedh"/>
    <property type="match status" value="1"/>
</dbReference>
<dbReference type="InterPro" id="IPR016162">
    <property type="entry name" value="Ald_DH_N"/>
</dbReference>
<name>A0A917PGT1_9MICO</name>
<sequence length="544" mass="58186">MSFLEYAPAPESRAILSLRDRYGLFIDGEFVDGRGTPFQTISPATEEHIATIANANEADVADAVAAARRAYDRTWSRMSGRDRGKYLFRIARLVQERSRELAVAESLDNGKPIKESRDVDVPLVAAWFFYYAGWADKLDHAGLGGDPRSLGVAAQVIPWNFPLLMLAWKIAPALAAGNTVVLKPAETTPLTALIFAEILQQAELPPGVVNIITGAGDTGAALVAHDGVDKVAFTGSTAVGRAIAKQIAGTDKRVTLELGGKAANIVFDDAPMDQAIEGIVNGIFFNQGHVCCAGSRLLVQENIHDEVVERLKLRLATLRLGDPLDKNTDIGAINSKEQLERIHELSEIGVAEGADRWSAPCEIPENGFWYAPTIFTNVQTSSRIARDEIFGPVLSVLTFRTPAEAIAKANNTPYGLSAGIWTDKGSRILAVADQLRAGVVWANTFNRFDPASPFGGYKESGYGREGGRHGLAAYLAPAATVGRGGAQFSTGRGGAQRRLETGAAAAPADLDTASERPTRSTETAAKPARRTRRTAKPAKKGAAK</sequence>
<keyword evidence="8" id="KW-1185">Reference proteome</keyword>
<dbReference type="Gene3D" id="3.40.309.10">
    <property type="entry name" value="Aldehyde Dehydrogenase, Chain A, domain 2"/>
    <property type="match status" value="1"/>
</dbReference>
<gene>
    <name evidence="7" type="ORF">GCM10011372_15020</name>
</gene>
<dbReference type="AlphaFoldDB" id="A0A917PGT1"/>
<dbReference type="InterPro" id="IPR016161">
    <property type="entry name" value="Ald_DH/histidinol_DH"/>
</dbReference>
<feature type="compositionally biased region" description="Basic residues" evidence="5">
    <location>
        <begin position="527"/>
        <end position="544"/>
    </location>
</feature>
<evidence type="ECO:0000256" key="5">
    <source>
        <dbReference type="SAM" id="MobiDB-lite"/>
    </source>
</evidence>
<comment type="similarity">
    <text evidence="1 4">Belongs to the aldehyde dehydrogenase family.</text>
</comment>
<evidence type="ECO:0000313" key="7">
    <source>
        <dbReference type="EMBL" id="GGJ77751.1"/>
    </source>
</evidence>
<dbReference type="FunFam" id="3.40.309.10:FF:000012">
    <property type="entry name" value="Betaine aldehyde dehydrogenase"/>
    <property type="match status" value="1"/>
</dbReference>
<feature type="active site" evidence="3">
    <location>
        <position position="257"/>
    </location>
</feature>
<feature type="region of interest" description="Disordered" evidence="5">
    <location>
        <begin position="486"/>
        <end position="544"/>
    </location>
</feature>
<evidence type="ECO:0000256" key="3">
    <source>
        <dbReference type="PROSITE-ProRule" id="PRU10007"/>
    </source>
</evidence>
<dbReference type="SUPFAM" id="SSF53720">
    <property type="entry name" value="ALDH-like"/>
    <property type="match status" value="1"/>
</dbReference>
<reference evidence="7" key="1">
    <citation type="journal article" date="2014" name="Int. J. Syst. Evol. Microbiol.">
        <title>Complete genome sequence of Corynebacterium casei LMG S-19264T (=DSM 44701T), isolated from a smear-ripened cheese.</title>
        <authorList>
            <consortium name="US DOE Joint Genome Institute (JGI-PGF)"/>
            <person name="Walter F."/>
            <person name="Albersmeier A."/>
            <person name="Kalinowski J."/>
            <person name="Ruckert C."/>
        </authorList>
    </citation>
    <scope>NUCLEOTIDE SEQUENCE</scope>
    <source>
        <strain evidence="7">CGMCC 1.8984</strain>
    </source>
</reference>
<organism evidence="7 8">
    <name type="scientific">Agromyces bauzanensis</name>
    <dbReference type="NCBI Taxonomy" id="1308924"/>
    <lineage>
        <taxon>Bacteria</taxon>
        <taxon>Bacillati</taxon>
        <taxon>Actinomycetota</taxon>
        <taxon>Actinomycetes</taxon>
        <taxon>Micrococcales</taxon>
        <taxon>Microbacteriaceae</taxon>
        <taxon>Agromyces</taxon>
    </lineage>
</organism>